<proteinExistence type="inferred from homology"/>
<evidence type="ECO:0000313" key="9">
    <source>
        <dbReference type="Proteomes" id="UP000322899"/>
    </source>
</evidence>
<feature type="compositionally biased region" description="Low complexity" evidence="6">
    <location>
        <begin position="1"/>
        <end position="13"/>
    </location>
</feature>
<dbReference type="EMBL" id="VLTO01000039">
    <property type="protein sequence ID" value="KAA0173049.1"/>
    <property type="molecule type" value="Genomic_DNA"/>
</dbReference>
<dbReference type="InterPro" id="IPR029026">
    <property type="entry name" value="tRNA_m1G_MTases_N"/>
</dbReference>
<reference evidence="8 9" key="1">
    <citation type="submission" date="2019-07" db="EMBL/GenBank/DDBJ databases">
        <title>Genomes of Cafeteria roenbergensis.</title>
        <authorList>
            <person name="Fischer M.G."/>
            <person name="Hackl T."/>
            <person name="Roman M."/>
        </authorList>
    </citation>
    <scope>NUCLEOTIDE SEQUENCE [LARGE SCALE GENOMIC DNA]</scope>
    <source>
        <strain evidence="8 9">E4-10P</strain>
    </source>
</reference>
<dbReference type="PANTHER" id="PTHR42971">
    <property type="entry name" value="TRNA (CYTIDINE(34)-2'-O)-METHYLTRANSFERASE"/>
    <property type="match status" value="1"/>
</dbReference>
<gene>
    <name evidence="8" type="ORF">FNF27_05540</name>
</gene>
<dbReference type="InterPro" id="IPR001537">
    <property type="entry name" value="SpoU_MeTrfase"/>
</dbReference>
<accession>A0A5A8E6E2</accession>
<keyword evidence="5" id="KW-0819">tRNA processing</keyword>
<evidence type="ECO:0000256" key="3">
    <source>
        <dbReference type="ARBA" id="ARBA00022679"/>
    </source>
</evidence>
<feature type="compositionally biased region" description="Low complexity" evidence="6">
    <location>
        <begin position="70"/>
        <end position="80"/>
    </location>
</feature>
<sequence length="340" mass="35987">MPELAEAAASSDSEGSDGEGADGNDADSVGEEDGDEEGEEAASDADQQASEEEASEDEDEDEDEDEAGEADAASAPGSESASEDRGEYSEDDDDAASAADSLTEEDQPRAPKVYSRDRTGGFPQMARGRSHAGMASAVESLLWRCYGQRFRKNTGAIGRLCLGYHAPLHLVKPMGFELTETRLKRAGLDYWKDVDVHEHESTDAFFEFAAGGGGGEGVPGAFDLLVGLSAPHRYGVEPLTEFHGIGDTLRAGGSVCLVLGSETHGMEFLSDAQRDSMTRVFLPMSPAVRSLNLATCAGIALFEAARQAGFTQGQLEAEAARQGLRAPRGRWEGSGTDGHR</sequence>
<dbReference type="InterPro" id="IPR029028">
    <property type="entry name" value="Alpha/beta_knot_MTases"/>
</dbReference>
<keyword evidence="4" id="KW-0949">S-adenosyl-L-methionine</keyword>
<evidence type="ECO:0000259" key="7">
    <source>
        <dbReference type="Pfam" id="PF00588"/>
    </source>
</evidence>
<feature type="domain" description="tRNA/rRNA methyltransferase SpoU type" evidence="7">
    <location>
        <begin position="151"/>
        <end position="302"/>
    </location>
</feature>
<dbReference type="PANTHER" id="PTHR42971:SF1">
    <property type="entry name" value="TRNA (CYTIDINE(34)-2'-O)-METHYLTRANSFERASE"/>
    <property type="match status" value="1"/>
</dbReference>
<dbReference type="GO" id="GO:0002130">
    <property type="term" value="P:wobble position ribose methylation"/>
    <property type="evidence" value="ECO:0007669"/>
    <property type="project" value="TreeGrafter"/>
</dbReference>
<dbReference type="InterPro" id="IPR016914">
    <property type="entry name" value="TrmL"/>
</dbReference>
<keyword evidence="1" id="KW-0963">Cytoplasm</keyword>
<keyword evidence="2" id="KW-0489">Methyltransferase</keyword>
<dbReference type="OrthoDB" id="5580682at2759"/>
<evidence type="ECO:0000256" key="6">
    <source>
        <dbReference type="SAM" id="MobiDB-lite"/>
    </source>
</evidence>
<dbReference type="Gene3D" id="3.40.1280.10">
    <property type="match status" value="1"/>
</dbReference>
<dbReference type="SUPFAM" id="SSF75217">
    <property type="entry name" value="alpha/beta knot"/>
    <property type="match status" value="1"/>
</dbReference>
<dbReference type="GO" id="GO:0008173">
    <property type="term" value="F:RNA methyltransferase activity"/>
    <property type="evidence" value="ECO:0007669"/>
    <property type="project" value="InterPro"/>
</dbReference>
<evidence type="ECO:0000256" key="2">
    <source>
        <dbReference type="ARBA" id="ARBA00022603"/>
    </source>
</evidence>
<feature type="compositionally biased region" description="Basic and acidic residues" evidence="6">
    <location>
        <begin position="106"/>
        <end position="119"/>
    </location>
</feature>
<dbReference type="HAMAP" id="MF_01885">
    <property type="entry name" value="tRNA_methyltr_TrmL"/>
    <property type="match status" value="1"/>
</dbReference>
<evidence type="ECO:0000256" key="4">
    <source>
        <dbReference type="ARBA" id="ARBA00022691"/>
    </source>
</evidence>
<keyword evidence="3" id="KW-0808">Transferase</keyword>
<organism evidence="8 9">
    <name type="scientific">Cafeteria roenbergensis</name>
    <name type="common">Marine flagellate</name>
    <dbReference type="NCBI Taxonomy" id="33653"/>
    <lineage>
        <taxon>Eukaryota</taxon>
        <taxon>Sar</taxon>
        <taxon>Stramenopiles</taxon>
        <taxon>Bigyra</taxon>
        <taxon>Opalozoa</taxon>
        <taxon>Bicosoecida</taxon>
        <taxon>Cafeteriaceae</taxon>
        <taxon>Cafeteria</taxon>
    </lineage>
</organism>
<feature type="region of interest" description="Disordered" evidence="6">
    <location>
        <begin position="321"/>
        <end position="340"/>
    </location>
</feature>
<protein>
    <recommendedName>
        <fullName evidence="7">tRNA/rRNA methyltransferase SpoU type domain-containing protein</fullName>
    </recommendedName>
</protein>
<dbReference type="AlphaFoldDB" id="A0A5A8E6E2"/>
<comment type="caution">
    <text evidence="8">The sequence shown here is derived from an EMBL/GenBank/DDBJ whole genome shotgun (WGS) entry which is preliminary data.</text>
</comment>
<dbReference type="Proteomes" id="UP000322899">
    <property type="component" value="Unassembled WGS sequence"/>
</dbReference>
<dbReference type="Pfam" id="PF00588">
    <property type="entry name" value="SpoU_methylase"/>
    <property type="match status" value="1"/>
</dbReference>
<name>A0A5A8E6E2_CAFRO</name>
<feature type="region of interest" description="Disordered" evidence="6">
    <location>
        <begin position="1"/>
        <end position="129"/>
    </location>
</feature>
<evidence type="ECO:0000313" key="8">
    <source>
        <dbReference type="EMBL" id="KAA0173049.1"/>
    </source>
</evidence>
<evidence type="ECO:0000256" key="1">
    <source>
        <dbReference type="ARBA" id="ARBA00022490"/>
    </source>
</evidence>
<evidence type="ECO:0000256" key="5">
    <source>
        <dbReference type="ARBA" id="ARBA00022694"/>
    </source>
</evidence>
<feature type="compositionally biased region" description="Acidic residues" evidence="6">
    <location>
        <begin position="14"/>
        <end position="69"/>
    </location>
</feature>
<dbReference type="GO" id="GO:0003723">
    <property type="term" value="F:RNA binding"/>
    <property type="evidence" value="ECO:0007669"/>
    <property type="project" value="InterPro"/>
</dbReference>